<evidence type="ECO:0000313" key="19">
    <source>
        <dbReference type="Proteomes" id="UP000663870"/>
    </source>
</evidence>
<dbReference type="SUPFAM" id="SSF100920">
    <property type="entry name" value="Heat shock protein 70kD (HSP70), peptide-binding domain"/>
    <property type="match status" value="1"/>
</dbReference>
<evidence type="ECO:0000256" key="2">
    <source>
        <dbReference type="ARBA" id="ARBA00007381"/>
    </source>
</evidence>
<dbReference type="EMBL" id="CAJNOH010000005">
    <property type="protein sequence ID" value="CAF0732895.1"/>
    <property type="molecule type" value="Genomic_DNA"/>
</dbReference>
<comment type="similarity">
    <text evidence="2">Belongs to the heat shock protein 70 family.</text>
</comment>
<evidence type="ECO:0000313" key="17">
    <source>
        <dbReference type="EMBL" id="CAF0893156.1"/>
    </source>
</evidence>
<evidence type="ECO:0000256" key="6">
    <source>
        <dbReference type="ARBA" id="ARBA00022741"/>
    </source>
</evidence>
<sequence length="801" mass="88515">MFKVISLIVVILATIAFAKEDSSGKKKEDVGTVIGIDLGTTYSCVGIFKNGRVEIIANDQGNRITPSYVAFTAEGERLIGDAAKNQLTSNPENTIFDVKRLIGREFKDPSVQSDIKHFPFTVVERRSKPSIVVQVGSEQKNFEPEEISAMVLGKMREIAEAYIGHKVTHAVVTVPAYFNDAQRQATKDAGVISGLNVMRIINEPTAAAIAYGLDKKEGEKNILVFDLGGGTFDVSLLTIDNGVFEVIATNGDTHLGGEDFDQRVMEHFIKLFKKKTGKDVRKDNRAVQKLRREVEKAKRTLSSQHQAKIEIESFYDNEDFSETLTRAKFEELNMDLFRSTMKPVQKVLEDADLKKTDIAEVVLVGGSTRIPKVQQLVKEYFDGKEPSRGINPDEAVAYGAAVQAGVLSGEENTGDLVLLDVNPLTMGIETVGGVMTKIIPRNTVIPTKKSQVFSTAADNQPVVTIQVYEGERPMTKDNHLLGKFDLTGIPPAPRGVPQIEVTFEIDVNGILKVTAEDKGTGNKNNIVINSNTNRLSPEEIERMIKDSERFAEEDKKVKDRVDAKNELESYVYSLKTQIADKDKLGSKLSSDDKSTIEKEIEEKIKWLDENQATADVDDFKAQKKSIEDVVTPIMTKLYQGQQPPPGDNAPPTGDDGNKDELQIMSFQSLNPELTAKVLLLANLQRNLTAEENNLTSTMIGQQQQQLIHPLLMPSLNVSSQKISAMLAALTPSPFINTSTSPSNPIPIHQSTSASLATSNNNVMNSRTINSTANIRLNGSSFGWGNRERKMEENWRMQNRNI</sequence>
<dbReference type="PROSITE" id="PS00329">
    <property type="entry name" value="HSP70_2"/>
    <property type="match status" value="1"/>
</dbReference>
<dbReference type="GO" id="GO:0016787">
    <property type="term" value="F:hydrolase activity"/>
    <property type="evidence" value="ECO:0007669"/>
    <property type="project" value="UniProtKB-KW"/>
</dbReference>
<dbReference type="Proteomes" id="UP000663854">
    <property type="component" value="Unassembled WGS sequence"/>
</dbReference>
<dbReference type="InterPro" id="IPR013126">
    <property type="entry name" value="Hsp_70_fam"/>
</dbReference>
<dbReference type="Gene3D" id="2.60.34.10">
    <property type="entry name" value="Substrate Binding Domain Of DNAk, Chain A, domain 1"/>
    <property type="match status" value="1"/>
</dbReference>
<evidence type="ECO:0000256" key="12">
    <source>
        <dbReference type="ARBA" id="ARBA00069311"/>
    </source>
</evidence>
<dbReference type="FunFam" id="1.20.1270.10:FF:000016">
    <property type="entry name" value="Heat shock protein 70"/>
    <property type="match status" value="1"/>
</dbReference>
<dbReference type="SUPFAM" id="SSF100934">
    <property type="entry name" value="Heat shock protein 70kD (HSP70), C-terminal subdomain"/>
    <property type="match status" value="1"/>
</dbReference>
<dbReference type="CDD" id="cd10241">
    <property type="entry name" value="ASKHA_NBD_HSP70_BiP"/>
    <property type="match status" value="1"/>
</dbReference>
<keyword evidence="5 15" id="KW-0732">Signal</keyword>
<keyword evidence="13" id="KW-0175">Coiled coil</keyword>
<evidence type="ECO:0000256" key="1">
    <source>
        <dbReference type="ARBA" id="ARBA00004319"/>
    </source>
</evidence>
<evidence type="ECO:0000256" key="9">
    <source>
        <dbReference type="ARBA" id="ARBA00022840"/>
    </source>
</evidence>
<feature type="coiled-coil region" evidence="13">
    <location>
        <begin position="280"/>
        <end position="307"/>
    </location>
</feature>
<dbReference type="NCBIfam" id="NF001413">
    <property type="entry name" value="PRK00290.1"/>
    <property type="match status" value="1"/>
</dbReference>
<proteinExistence type="inferred from homology"/>
<evidence type="ECO:0000256" key="14">
    <source>
        <dbReference type="SAM" id="MobiDB-lite"/>
    </source>
</evidence>
<dbReference type="GO" id="GO:0005788">
    <property type="term" value="C:endoplasmic reticulum lumen"/>
    <property type="evidence" value="ECO:0007669"/>
    <property type="project" value="UniProtKB-SubCell"/>
</dbReference>
<dbReference type="Proteomes" id="UP000663870">
    <property type="component" value="Unassembled WGS sequence"/>
</dbReference>
<dbReference type="EC" id="3.6.4.10" evidence="3"/>
<evidence type="ECO:0000256" key="4">
    <source>
        <dbReference type="ARBA" id="ARBA00019933"/>
    </source>
</evidence>
<feature type="chain" id="PRO_5036222421" description="Endoplasmic reticulum chaperone BIP" evidence="15">
    <location>
        <begin position="19"/>
        <end position="801"/>
    </location>
</feature>
<comment type="subcellular location">
    <subcellularLocation>
        <location evidence="1">Endoplasmic reticulum lumen</location>
    </subcellularLocation>
</comment>
<feature type="signal peptide" evidence="15">
    <location>
        <begin position="1"/>
        <end position="18"/>
    </location>
</feature>
<dbReference type="Gene3D" id="3.30.420.40">
    <property type="match status" value="2"/>
</dbReference>
<evidence type="ECO:0000256" key="8">
    <source>
        <dbReference type="ARBA" id="ARBA00022824"/>
    </source>
</evidence>
<keyword evidence="8" id="KW-0256">Endoplasmic reticulum</keyword>
<dbReference type="AlphaFoldDB" id="A0A813N8Z6"/>
<dbReference type="InterPro" id="IPR043129">
    <property type="entry name" value="ATPase_NBD"/>
</dbReference>
<organism evidence="16 18">
    <name type="scientific">Rotaria sordida</name>
    <dbReference type="NCBI Taxonomy" id="392033"/>
    <lineage>
        <taxon>Eukaryota</taxon>
        <taxon>Metazoa</taxon>
        <taxon>Spiralia</taxon>
        <taxon>Gnathifera</taxon>
        <taxon>Rotifera</taxon>
        <taxon>Eurotatoria</taxon>
        <taxon>Bdelloidea</taxon>
        <taxon>Philodinida</taxon>
        <taxon>Philodinidae</taxon>
        <taxon>Rotaria</taxon>
    </lineage>
</organism>
<keyword evidence="9" id="KW-0067">ATP-binding</keyword>
<evidence type="ECO:0000256" key="11">
    <source>
        <dbReference type="ARBA" id="ARBA00048056"/>
    </source>
</evidence>
<dbReference type="PROSITE" id="PS01036">
    <property type="entry name" value="HSP70_3"/>
    <property type="match status" value="1"/>
</dbReference>
<evidence type="ECO:0000256" key="10">
    <source>
        <dbReference type="ARBA" id="ARBA00023186"/>
    </source>
</evidence>
<dbReference type="InterPro" id="IPR029048">
    <property type="entry name" value="HSP70_C_sf"/>
</dbReference>
<dbReference type="FunFam" id="3.30.30.30:FF:000001">
    <property type="entry name" value="heat shock 70 kDa protein-like"/>
    <property type="match status" value="1"/>
</dbReference>
<dbReference type="SUPFAM" id="SSF53067">
    <property type="entry name" value="Actin-like ATPase domain"/>
    <property type="match status" value="2"/>
</dbReference>
<evidence type="ECO:0000313" key="18">
    <source>
        <dbReference type="Proteomes" id="UP000663854"/>
    </source>
</evidence>
<dbReference type="EMBL" id="CAJNOL010000156">
    <property type="protein sequence ID" value="CAF0893156.1"/>
    <property type="molecule type" value="Genomic_DNA"/>
</dbReference>
<evidence type="ECO:0000256" key="7">
    <source>
        <dbReference type="ARBA" id="ARBA00022801"/>
    </source>
</evidence>
<dbReference type="InterPro" id="IPR018181">
    <property type="entry name" value="Heat_shock_70_CS"/>
</dbReference>
<dbReference type="Gene3D" id="3.90.640.10">
    <property type="entry name" value="Actin, Chain A, domain 4"/>
    <property type="match status" value="1"/>
</dbReference>
<dbReference type="Pfam" id="PF00012">
    <property type="entry name" value="HSP70"/>
    <property type="match status" value="1"/>
</dbReference>
<dbReference type="PROSITE" id="PS00297">
    <property type="entry name" value="HSP70_1"/>
    <property type="match status" value="1"/>
</dbReference>
<evidence type="ECO:0000256" key="5">
    <source>
        <dbReference type="ARBA" id="ARBA00022729"/>
    </source>
</evidence>
<dbReference type="InterPro" id="IPR029047">
    <property type="entry name" value="HSP70_peptide-bd_sf"/>
</dbReference>
<name>A0A813N8Z6_9BILA</name>
<dbReference type="Gene3D" id="1.20.1270.10">
    <property type="match status" value="1"/>
</dbReference>
<dbReference type="InterPro" id="IPR042050">
    <property type="entry name" value="BIP_NBD"/>
</dbReference>
<accession>A0A813N8Z6</accession>
<keyword evidence="6" id="KW-0547">Nucleotide-binding</keyword>
<keyword evidence="10" id="KW-0143">Chaperone</keyword>
<keyword evidence="7" id="KW-0378">Hydrolase</keyword>
<evidence type="ECO:0000256" key="3">
    <source>
        <dbReference type="ARBA" id="ARBA00012554"/>
    </source>
</evidence>
<gene>
    <name evidence="17" type="ORF">JXQ802_LOCUS8768</name>
    <name evidence="16" type="ORF">PYM288_LOCUS1067</name>
</gene>
<reference evidence="16" key="1">
    <citation type="submission" date="2021-02" db="EMBL/GenBank/DDBJ databases">
        <authorList>
            <person name="Nowell W R."/>
        </authorList>
    </citation>
    <scope>NUCLEOTIDE SEQUENCE</scope>
</reference>
<evidence type="ECO:0000256" key="13">
    <source>
        <dbReference type="SAM" id="Coils"/>
    </source>
</evidence>
<dbReference type="PANTHER" id="PTHR19375">
    <property type="entry name" value="HEAT SHOCK PROTEIN 70KDA"/>
    <property type="match status" value="1"/>
</dbReference>
<evidence type="ECO:0000313" key="16">
    <source>
        <dbReference type="EMBL" id="CAF0732895.1"/>
    </source>
</evidence>
<comment type="catalytic activity">
    <reaction evidence="11">
        <text>ATP + H2O = ADP + phosphate + H(+)</text>
        <dbReference type="Rhea" id="RHEA:13065"/>
        <dbReference type="ChEBI" id="CHEBI:15377"/>
        <dbReference type="ChEBI" id="CHEBI:15378"/>
        <dbReference type="ChEBI" id="CHEBI:30616"/>
        <dbReference type="ChEBI" id="CHEBI:43474"/>
        <dbReference type="ChEBI" id="CHEBI:456216"/>
        <dbReference type="EC" id="3.6.4.10"/>
    </reaction>
</comment>
<protein>
    <recommendedName>
        <fullName evidence="12">Endoplasmic reticulum chaperone BIP</fullName>
        <ecNumber evidence="3">3.6.4.10</ecNumber>
    </recommendedName>
    <alternativeName>
        <fullName evidence="4">Endoplasmic reticulum chaperone BiP</fullName>
    </alternativeName>
</protein>
<dbReference type="GO" id="GO:0005524">
    <property type="term" value="F:ATP binding"/>
    <property type="evidence" value="ECO:0007669"/>
    <property type="project" value="UniProtKB-KW"/>
</dbReference>
<comment type="caution">
    <text evidence="16">The sequence shown here is derived from an EMBL/GenBank/DDBJ whole genome shotgun (WGS) entry which is preliminary data.</text>
</comment>
<dbReference type="PRINTS" id="PR00301">
    <property type="entry name" value="HEATSHOCK70"/>
</dbReference>
<keyword evidence="19" id="KW-1185">Reference proteome</keyword>
<feature type="region of interest" description="Disordered" evidence="14">
    <location>
        <begin position="637"/>
        <end position="659"/>
    </location>
</feature>
<dbReference type="FunFam" id="3.30.420.40:FF:000720">
    <property type="entry name" value="Endoplasmic reticulum chaperone BiP"/>
    <property type="match status" value="1"/>
</dbReference>
<dbReference type="GO" id="GO:0140662">
    <property type="term" value="F:ATP-dependent protein folding chaperone"/>
    <property type="evidence" value="ECO:0007669"/>
    <property type="project" value="InterPro"/>
</dbReference>
<evidence type="ECO:0000256" key="15">
    <source>
        <dbReference type="SAM" id="SignalP"/>
    </source>
</evidence>
<dbReference type="FunFam" id="3.90.640.10:FF:000153">
    <property type="entry name" value="Endoplasmic reticulum chaperone BiP"/>
    <property type="match status" value="1"/>
</dbReference>
<dbReference type="FunFam" id="2.60.34.10:FF:000002">
    <property type="entry name" value="Heat shock 70 kDa"/>
    <property type="match status" value="1"/>
</dbReference>